<keyword evidence="2" id="KW-1185">Reference proteome</keyword>
<name>A0A9Q8PK97_PASFU</name>
<dbReference type="RefSeq" id="XP_047768328.1">
    <property type="nucleotide sequence ID" value="XM_047911902.1"/>
</dbReference>
<dbReference type="AlphaFoldDB" id="A0A9Q8PK97"/>
<dbReference type="KEGG" id="ffu:CLAFUR5_12754"/>
<gene>
    <name evidence="1" type="ORF">CLAFUR5_12754</name>
</gene>
<dbReference type="GeneID" id="71992632"/>
<protein>
    <submittedName>
        <fullName evidence="1">Uncharacterized protein</fullName>
    </submittedName>
</protein>
<reference evidence="1" key="1">
    <citation type="submission" date="2021-12" db="EMBL/GenBank/DDBJ databases">
        <authorList>
            <person name="Zaccaron A."/>
            <person name="Stergiopoulos I."/>
        </authorList>
    </citation>
    <scope>NUCLEOTIDE SEQUENCE</scope>
    <source>
        <strain evidence="1">Race5_Kim</strain>
    </source>
</reference>
<sequence length="233" mass="26008">MSSYLSKLLVYTTSTYSTIHRTLFSTEDDGYAEDGTRIGQVLRACYTENGQPLDTSASASATITTGTGVQVDRLTQGQDPDKTGGKGLLDLPAEIWSKIGKLVIDDERPTKSIIIFAMRAGITNEQPAITCACRDLRGELLPYLYQTKYQLDLSYLDLDWCMDDVEIIGTYLRAMRPSDRQHIRMAWMDGMKRGKRGHQKKLANAWGVAIEFHPVDCPSPTGPDGARYQIKFL</sequence>
<dbReference type="Proteomes" id="UP000756132">
    <property type="component" value="Chromosome 11"/>
</dbReference>
<evidence type="ECO:0000313" key="1">
    <source>
        <dbReference type="EMBL" id="UJO23962.1"/>
    </source>
</evidence>
<organism evidence="1 2">
    <name type="scientific">Passalora fulva</name>
    <name type="common">Tomato leaf mold</name>
    <name type="synonym">Cladosporium fulvum</name>
    <dbReference type="NCBI Taxonomy" id="5499"/>
    <lineage>
        <taxon>Eukaryota</taxon>
        <taxon>Fungi</taxon>
        <taxon>Dikarya</taxon>
        <taxon>Ascomycota</taxon>
        <taxon>Pezizomycotina</taxon>
        <taxon>Dothideomycetes</taxon>
        <taxon>Dothideomycetidae</taxon>
        <taxon>Mycosphaerellales</taxon>
        <taxon>Mycosphaerellaceae</taxon>
        <taxon>Fulvia</taxon>
    </lineage>
</organism>
<accession>A0A9Q8PK97</accession>
<dbReference type="EMBL" id="CP090173">
    <property type="protein sequence ID" value="UJO23962.1"/>
    <property type="molecule type" value="Genomic_DNA"/>
</dbReference>
<proteinExistence type="predicted"/>
<reference evidence="1" key="2">
    <citation type="journal article" date="2022" name="Microb. Genom.">
        <title>A chromosome-scale genome assembly of the tomato pathogen Cladosporium fulvum reveals a compartmentalized genome architecture and the presence of a dispensable chromosome.</title>
        <authorList>
            <person name="Zaccaron A.Z."/>
            <person name="Chen L.H."/>
            <person name="Samaras A."/>
            <person name="Stergiopoulos I."/>
        </authorList>
    </citation>
    <scope>NUCLEOTIDE SEQUENCE</scope>
    <source>
        <strain evidence="1">Race5_Kim</strain>
    </source>
</reference>
<dbReference type="OrthoDB" id="3646601at2759"/>
<evidence type="ECO:0000313" key="2">
    <source>
        <dbReference type="Proteomes" id="UP000756132"/>
    </source>
</evidence>